<accession>A0A812U4S7</accession>
<dbReference type="Gene3D" id="3.30.420.10">
    <property type="entry name" value="Ribonuclease H-like superfamily/Ribonuclease H"/>
    <property type="match status" value="1"/>
</dbReference>
<feature type="region of interest" description="Disordered" evidence="1">
    <location>
        <begin position="460"/>
        <end position="492"/>
    </location>
</feature>
<feature type="compositionally biased region" description="Pro residues" evidence="1">
    <location>
        <begin position="463"/>
        <end position="473"/>
    </location>
</feature>
<name>A0A812U4S7_SYMPI</name>
<feature type="compositionally biased region" description="Low complexity" evidence="1">
    <location>
        <begin position="672"/>
        <end position="688"/>
    </location>
</feature>
<feature type="region of interest" description="Disordered" evidence="1">
    <location>
        <begin position="647"/>
        <end position="700"/>
    </location>
</feature>
<feature type="compositionally biased region" description="Low complexity" evidence="1">
    <location>
        <begin position="474"/>
        <end position="484"/>
    </location>
</feature>
<dbReference type="GO" id="GO:0015074">
    <property type="term" value="P:DNA integration"/>
    <property type="evidence" value="ECO:0007669"/>
    <property type="project" value="InterPro"/>
</dbReference>
<feature type="domain" description="Integrase catalytic" evidence="2">
    <location>
        <begin position="807"/>
        <end position="981"/>
    </location>
</feature>
<dbReference type="InterPro" id="IPR001584">
    <property type="entry name" value="Integrase_cat-core"/>
</dbReference>
<proteinExistence type="predicted"/>
<dbReference type="OrthoDB" id="444049at2759"/>
<evidence type="ECO:0000313" key="3">
    <source>
        <dbReference type="EMBL" id="CAE7555075.1"/>
    </source>
</evidence>
<evidence type="ECO:0000313" key="4">
    <source>
        <dbReference type="Proteomes" id="UP000649617"/>
    </source>
</evidence>
<organism evidence="3 4">
    <name type="scientific">Symbiodinium pilosum</name>
    <name type="common">Dinoflagellate</name>
    <dbReference type="NCBI Taxonomy" id="2952"/>
    <lineage>
        <taxon>Eukaryota</taxon>
        <taxon>Sar</taxon>
        <taxon>Alveolata</taxon>
        <taxon>Dinophyceae</taxon>
        <taxon>Suessiales</taxon>
        <taxon>Symbiodiniaceae</taxon>
        <taxon>Symbiodinium</taxon>
    </lineage>
</organism>
<dbReference type="Proteomes" id="UP000649617">
    <property type="component" value="Unassembled WGS sequence"/>
</dbReference>
<dbReference type="PROSITE" id="PS50994">
    <property type="entry name" value="INTEGRASE"/>
    <property type="match status" value="1"/>
</dbReference>
<reference evidence="3" key="1">
    <citation type="submission" date="2021-02" db="EMBL/GenBank/DDBJ databases">
        <authorList>
            <person name="Dougan E. K."/>
            <person name="Rhodes N."/>
            <person name="Thang M."/>
            <person name="Chan C."/>
        </authorList>
    </citation>
    <scope>NUCLEOTIDE SEQUENCE</scope>
</reference>
<gene>
    <name evidence="3" type="primary">CPK34</name>
    <name evidence="3" type="ORF">SPIL2461_LOCUS14764</name>
</gene>
<keyword evidence="4" id="KW-1185">Reference proteome</keyword>
<protein>
    <submittedName>
        <fullName evidence="3">CPK34 protein</fullName>
    </submittedName>
</protein>
<dbReference type="EMBL" id="CAJNIZ010034747">
    <property type="protein sequence ID" value="CAE7555075.1"/>
    <property type="molecule type" value="Genomic_DNA"/>
</dbReference>
<evidence type="ECO:0000259" key="2">
    <source>
        <dbReference type="PROSITE" id="PS50994"/>
    </source>
</evidence>
<dbReference type="GO" id="GO:0003676">
    <property type="term" value="F:nucleic acid binding"/>
    <property type="evidence" value="ECO:0007669"/>
    <property type="project" value="InterPro"/>
</dbReference>
<evidence type="ECO:0000256" key="1">
    <source>
        <dbReference type="SAM" id="MobiDB-lite"/>
    </source>
</evidence>
<comment type="caution">
    <text evidence="3">The sequence shown here is derived from an EMBL/GenBank/DDBJ whole genome shotgun (WGS) entry which is preliminary data.</text>
</comment>
<sequence>MDQATNDSSQKPFLNDKGIFPCDTWTIEGNYLIRHHRVPRRILFSPKCALDCPISEDRVLGSRVTELRPVRQKGLTRILEDDWLNSSNPNRDLSYLWTGRTRIKINPVKLEPAPATPTSTASAMATSLAPDLFPSYDGDCFPDHWDNDRKEQSKKYYKAMPEEFYTKTGRRPITPGNVKSWMASAKDRGLRFQFWEWCSGSGRLSLLLLMANFIVGFPVDYRYGWDLAHPPHQRLLRECLVEFKPDMLFGAPSCGPWSVASANKDSAKRLDDRNRELPTLEFLSDVMLWQHDQGRAFTAEQPFGSDMFKSSPMARLLDHEGVRLQRFDQCMLGAQDETGRPVQKATGLLSNRSWKHIRKRCNGHKGRGHGLLQGRWNGSNRTALAAVYPKRLCHALGQDLWALLRADGAASRQSWPRSLFWLRELLYSCQRCQLGRGCPAHIEHTFVPGECRMGQPAIRAAREPPPAQPPASPATPATPSAQPPRLRVSDLEDPTGPFKLLARSGDYSMIALALDTSVRFAPEERLYLKAALVQLIQSCIGVFSEANGSDYDHWLDDPVLLRVFQDIFAPGLNVLGVLCSLRPWRRKVPDPYLSSSCAPIRQLIRGSLKSWHVQAPEDMRLMSHSQLHASVEEADWHVHVFGYEPSDTRVDRADGRSSAAAVPVERKKDGQAVSSSSTAPRQSSSPPAEATAPEDDIRPWNEDGAMEEETEHAEEEEFKAVRPDEEEKVLKPLFDFKKVYKRLQSDIVAKDPQMAKRLLLGLRERFYHCPIGDFKNMLLRAGLSSDILPLAEEAVMSCSICRKYVRMPNRPQVKIGSHAGTFNQRVQLDLFQYQEVWILLLVDEATRFKAATDVESREYGHLLSKMLDSWFVVFGPPHQIVLDQESSLMSHAAGRELERFSIERVPKGTTSGAAGKQHTGTGLVERHIALVEITMLKLAAELDRQGLRLTPGELAKESAMSHNQSLNYNGATPSMAVFGDSSNITSVAGVLQTDITPFEKALRIRQLSLSMVQRAVAEDRIARAGRTRTHQLDTNALIPGTTTIDFYREVQGDVGWRGPATLLRLDKDEGAAILTYQGRPYLVSLRHIRPHTPGVFLVMDSQQSTDFQWLQAMALKLSPYKAVTIGWVPETSNHCISRRRASSSSLSYSDAWSKIVSLGKALSNHNVGGAMLGQGVRVLHPPRGSSGVLLFWRQGQEGYGSQEHNDDSPLAMKKVTVHDLDQLAFIYVFYYVNVAYEPASKLKVVPSEGALDLAQPMDVDSAEKLPAQVSSSTGTSMDVDEATAKKSKLENLVEYLFSEKVVSQTQHNLINLYWLMRRTQKVPLDFPSSWQAPDNHFAMAQWDIYMSRTFAEVKKEFVTHNHLFVWPGKHQETVFADLLYGEVYKTDDDVDNIAEDEVYSIWPLVEESDAAEIKQFVDTCSFRKMHINSLTAETVLIDSVWIRKWKRVPAGDRRVKSRLCARGCFDSQKELLSTRSTTATRLSQRMLLSTAANSSWEIESWDVSGAFLKGLSFDKVREILQTKGIATPVRRVAVLAPANVWRHLGNFSSAFRIDLSKTHEYVLFCLKPIYGLNDAPLAWQLCLHGHFEEQGGRASLLDENLFYWKEGDKLKAIVTTHVDDCGAGAKHEWLTQQHKLLVEKFGKVTRQILPFVHCGVQYSKIPDGFRMTQDDFCKKLKPAVIPSGRKDQDDLTPSEVTATRLDLVAEVCLLQSQVTRAKVAHLRQANNTVKRAQSVEANLGLLFRKLRGPLRVMCIHDSSAAANSRQYAQEGILVVLAEDKLQQLKEYEHVLDNDQARLLGGTVHVLWAHGAKAKRVSYSTSHAETLAAISGLEAASLVTVRLAELLCVPKPSIQSLLAVQERGVRQLPIDDLGDCRDLYELVSGERGITQDKGQRLYVLALREARMSRRLRWIGLVPTASMTADALTKSMVARR</sequence>
<dbReference type="InterPro" id="IPR036397">
    <property type="entry name" value="RNaseH_sf"/>
</dbReference>